<feature type="repeat" description="WD" evidence="3">
    <location>
        <begin position="193"/>
        <end position="227"/>
    </location>
</feature>
<dbReference type="Pfam" id="PF00400">
    <property type="entry name" value="WD40"/>
    <property type="match status" value="5"/>
</dbReference>
<dbReference type="OrthoDB" id="10251381at2759"/>
<evidence type="ECO:0000256" key="1">
    <source>
        <dbReference type="ARBA" id="ARBA00022574"/>
    </source>
</evidence>
<dbReference type="InterPro" id="IPR001680">
    <property type="entry name" value="WD40_rpt"/>
</dbReference>
<dbReference type="PROSITE" id="PS50082">
    <property type="entry name" value="WD_REPEATS_2"/>
    <property type="match status" value="3"/>
</dbReference>
<dbReference type="EMBL" id="LUCM01000376">
    <property type="protein sequence ID" value="KAA0200640.1"/>
    <property type="molecule type" value="Genomic_DNA"/>
</dbReference>
<evidence type="ECO:0000313" key="5">
    <source>
        <dbReference type="Proteomes" id="UP000728185"/>
    </source>
</evidence>
<dbReference type="Proteomes" id="UP000728185">
    <property type="component" value="Unassembled WGS sequence"/>
</dbReference>
<dbReference type="PRINTS" id="PR00320">
    <property type="entry name" value="GPROTEINBRPT"/>
</dbReference>
<dbReference type="InterPro" id="IPR019775">
    <property type="entry name" value="WD40_repeat_CS"/>
</dbReference>
<dbReference type="PANTHER" id="PTHR44324:SF1">
    <property type="entry name" value="WD REPEAT-CONTAINING PROTEIN 49"/>
    <property type="match status" value="1"/>
</dbReference>
<dbReference type="PROSITE" id="PS50294">
    <property type="entry name" value="WD_REPEATS_REGION"/>
    <property type="match status" value="2"/>
</dbReference>
<evidence type="ECO:0000313" key="4">
    <source>
        <dbReference type="EMBL" id="KAA0200640.1"/>
    </source>
</evidence>
<keyword evidence="1 3" id="KW-0853">WD repeat</keyword>
<dbReference type="InterPro" id="IPR051242">
    <property type="entry name" value="WD-EF-hand_domain"/>
</dbReference>
<dbReference type="SMART" id="SM00320">
    <property type="entry name" value="WD40"/>
    <property type="match status" value="8"/>
</dbReference>
<name>A0A8E0S6K3_9TREM</name>
<comment type="caution">
    <text evidence="4">The sequence shown here is derived from an EMBL/GenBank/DDBJ whole genome shotgun (WGS) entry which is preliminary data.</text>
</comment>
<evidence type="ECO:0000256" key="2">
    <source>
        <dbReference type="ARBA" id="ARBA00022737"/>
    </source>
</evidence>
<dbReference type="SUPFAM" id="SSF50978">
    <property type="entry name" value="WD40 repeat-like"/>
    <property type="match status" value="1"/>
</dbReference>
<organism evidence="4 5">
    <name type="scientific">Fasciolopsis buskii</name>
    <dbReference type="NCBI Taxonomy" id="27845"/>
    <lineage>
        <taxon>Eukaryota</taxon>
        <taxon>Metazoa</taxon>
        <taxon>Spiralia</taxon>
        <taxon>Lophotrochozoa</taxon>
        <taxon>Platyhelminthes</taxon>
        <taxon>Trematoda</taxon>
        <taxon>Digenea</taxon>
        <taxon>Plagiorchiida</taxon>
        <taxon>Echinostomata</taxon>
        <taxon>Echinostomatoidea</taxon>
        <taxon>Fasciolidae</taxon>
        <taxon>Fasciolopsis</taxon>
    </lineage>
</organism>
<dbReference type="Gene3D" id="2.130.10.10">
    <property type="entry name" value="YVTN repeat-like/Quinoprotein amine dehydrogenase"/>
    <property type="match status" value="2"/>
</dbReference>
<feature type="repeat" description="WD" evidence="3">
    <location>
        <begin position="149"/>
        <end position="190"/>
    </location>
</feature>
<accession>A0A8E0S6K3</accession>
<sequence>QEARIISRSSVFTVHQGINAFDFHEEHNQIATAGVNYHVCLWNPYVISKPNGLLRGHMSSVVAVQFHRSKGRLLSFSRDRVLRIWDVQLQVCLQRITGVFPKVVGNEVTASRKQVFSRMLFHEDKLRLFLTFNNSITMLEMRVKIRDRVFSHEKPVVGVVFNTVFNQIVSACQGGTISYWLVDTGQRVKNIARSHGEAELTCIVQDPPETRLFTGSTDGTIKIWDMNGYCHHTLIFFGGAHAEVGQVVILKRAVIVMGSSNHFTVFRTTNFRDHYVYPSEWKGGPEHSDDVLTGVALPPNGLITGSYDGELVVWNTNSELAARRMTQRCKRMGNQEPLSRNVKTPCVSSDFLYNISRVLLLSTRKHIGSGSQKGANIVSCGGNGIVRFWNAYACILVGEFTAHQNASSIIMNVDPTNEYLATGDAEGIVKIWNIKDYCMTEGEYEVQEPPELLSQWSAHVDLISGLAFCTRFERRMFLVTSSTDCGVSLWTMDGVKIGVFGQELRWKLDQVQRDMGAVSLASTETLPTQGAIDALMEATQAPEPKELEDSTESTQSPPPEFLVDNIEPFTENPTVTEICNILSSYRVNAWKHTLLGKEYREMRLCKRERKQPQTIPDLPYLYGERYGRPNYGPYFSLQLSSFDPVVDLEQPDFMEHPEDYFADREEYMGLSKGTEQVGVAASLTSTHGQHNVYDDCEPKKKFDETSFFPGYLLQFDQQMKRVNQFVRAKMPCGPKSEAIFENTVPNIKDRMSRRTHTRPNLLPQIFSTTNPVSGTDRTLSDISAHAADDTIRALSTMSRETIDADSFRRSLSERSTV</sequence>
<dbReference type="InterPro" id="IPR015943">
    <property type="entry name" value="WD40/YVTN_repeat-like_dom_sf"/>
</dbReference>
<dbReference type="PROSITE" id="PS00678">
    <property type="entry name" value="WD_REPEATS_1"/>
    <property type="match status" value="1"/>
</dbReference>
<feature type="repeat" description="WD" evidence="3">
    <location>
        <begin position="54"/>
        <end position="88"/>
    </location>
</feature>
<gene>
    <name evidence="4" type="ORF">FBUS_05409</name>
</gene>
<dbReference type="PANTHER" id="PTHR44324">
    <property type="entry name" value="WD40 REPEAT DOMAIN 95"/>
    <property type="match status" value="1"/>
</dbReference>
<feature type="non-terminal residue" evidence="4">
    <location>
        <position position="817"/>
    </location>
</feature>
<dbReference type="AlphaFoldDB" id="A0A8E0S6K3"/>
<keyword evidence="2" id="KW-0677">Repeat</keyword>
<protein>
    <submittedName>
        <fullName evidence="4">WD repeat-containing protein 49</fullName>
    </submittedName>
</protein>
<dbReference type="InterPro" id="IPR036322">
    <property type="entry name" value="WD40_repeat_dom_sf"/>
</dbReference>
<reference evidence="4" key="1">
    <citation type="submission" date="2019-05" db="EMBL/GenBank/DDBJ databases">
        <title>Annotation for the trematode Fasciolopsis buski.</title>
        <authorList>
            <person name="Choi Y.-J."/>
        </authorList>
    </citation>
    <scope>NUCLEOTIDE SEQUENCE</scope>
    <source>
        <strain evidence="4">HT</strain>
        <tissue evidence="4">Whole worm</tissue>
    </source>
</reference>
<dbReference type="InterPro" id="IPR020472">
    <property type="entry name" value="WD40_PAC1"/>
</dbReference>
<keyword evidence="5" id="KW-1185">Reference proteome</keyword>
<proteinExistence type="predicted"/>
<evidence type="ECO:0000256" key="3">
    <source>
        <dbReference type="PROSITE-ProRule" id="PRU00221"/>
    </source>
</evidence>